<comment type="catalytic activity">
    <reaction evidence="1">
        <text>ATP + protein L-histidine = ADP + protein N-phospho-L-histidine.</text>
        <dbReference type="EC" id="2.7.13.3"/>
    </reaction>
</comment>
<dbReference type="EMBL" id="FRFE01000008">
    <property type="protein sequence ID" value="SHO47845.1"/>
    <property type="molecule type" value="Genomic_DNA"/>
</dbReference>
<evidence type="ECO:0000259" key="12">
    <source>
        <dbReference type="PROSITE" id="PS50885"/>
    </source>
</evidence>
<dbReference type="CDD" id="cd00082">
    <property type="entry name" value="HisKA"/>
    <property type="match status" value="1"/>
</dbReference>
<dbReference type="InterPro" id="IPR003594">
    <property type="entry name" value="HATPase_dom"/>
</dbReference>
<feature type="modified residue" description="4-aspartylphosphate" evidence="7">
    <location>
        <position position="552"/>
    </location>
</feature>
<dbReference type="PROSITE" id="PS50885">
    <property type="entry name" value="HAMP"/>
    <property type="match status" value="1"/>
</dbReference>
<dbReference type="InterPro" id="IPR003661">
    <property type="entry name" value="HisK_dim/P_dom"/>
</dbReference>
<feature type="domain" description="HAMP" evidence="12">
    <location>
        <begin position="167"/>
        <end position="226"/>
    </location>
</feature>
<dbReference type="InterPro" id="IPR003660">
    <property type="entry name" value="HAMP_dom"/>
</dbReference>
<dbReference type="OrthoDB" id="9806821at2"/>
<sequence length="622" mass="69870">MFSHSPIARRLMILTVAFSTAITVLTTASQLLFDYRKELGDLQHQLDEIKTTQINSLSHSIWTFDTQGIRIIIDSILQIRDMEFLKVYVDDQHSWSGGDRTSHNTIEMEIPIPYNYQGKQLTIGTLQVVASLDTVYSRLIRKAVIIFIGNGLKTFLVSIFILTLFQRLVTRHLIDLADHATRVAADISSGPFRLNRKKRTPSKNDELDNASAAINLMHENLQNEVRKITEAEAERVQLQEQLVQAQKMESVGRLAGGVAHDFNNMLGVILGYLELAKDDIESPQLLHTDLMEIEKAAMRSANLTRQLLAFARNQPIAPQTLNLNEVVSGMLKMLKRLIGEDINLVWKPAEELWPIYMDQSQIDQILANLCINARDAIDGTGQLLIATERVTIDENYCQNNREAIPGEYAQLIISDTGCGMDRETLDHLFEPFFTTKSVGEGTGLGMATVYGIVKQNNGFINVYSEQGQGTTVKIYLPRYCGNDEPVMKENLSSPDLQGDETILLIEDDPRVLEMAKTMLERLGYSVLTAALPNEAIELVRKHTGNINLIISDVIMPDMNGQELFTHLLTFDPELKVLFTSGYTANIIAHHGVLDADVKFIEKPYTRTTLGKKVREILDQDKG</sequence>
<proteinExistence type="predicted"/>
<dbReference type="SMART" id="SM00448">
    <property type="entry name" value="REC"/>
    <property type="match status" value="1"/>
</dbReference>
<dbReference type="PANTHER" id="PTHR43065">
    <property type="entry name" value="SENSOR HISTIDINE KINASE"/>
    <property type="match status" value="1"/>
</dbReference>
<keyword evidence="4 7" id="KW-0597">Phosphoprotein</keyword>
<dbReference type="Gene3D" id="6.10.340.10">
    <property type="match status" value="1"/>
</dbReference>
<dbReference type="Pfam" id="PF02518">
    <property type="entry name" value="HATPase_c"/>
    <property type="match status" value="1"/>
</dbReference>
<dbReference type="Pfam" id="PF17149">
    <property type="entry name" value="CHASE5"/>
    <property type="match status" value="1"/>
</dbReference>
<dbReference type="Gene3D" id="1.10.287.130">
    <property type="match status" value="1"/>
</dbReference>
<feature type="domain" description="Response regulatory" evidence="11">
    <location>
        <begin position="501"/>
        <end position="617"/>
    </location>
</feature>
<dbReference type="SMART" id="SM00388">
    <property type="entry name" value="HisKA"/>
    <property type="match status" value="1"/>
</dbReference>
<dbReference type="EC" id="2.7.13.3" evidence="3"/>
<dbReference type="SMART" id="SM00387">
    <property type="entry name" value="HATPase_c"/>
    <property type="match status" value="1"/>
</dbReference>
<dbReference type="PROSITE" id="PS50109">
    <property type="entry name" value="HIS_KIN"/>
    <property type="match status" value="1"/>
</dbReference>
<evidence type="ECO:0000256" key="6">
    <source>
        <dbReference type="ARBA" id="ARBA00022777"/>
    </source>
</evidence>
<evidence type="ECO:0000259" key="10">
    <source>
        <dbReference type="PROSITE" id="PS50109"/>
    </source>
</evidence>
<dbReference type="InterPro" id="IPR004358">
    <property type="entry name" value="Sig_transdc_His_kin-like_C"/>
</dbReference>
<evidence type="ECO:0000313" key="13">
    <source>
        <dbReference type="EMBL" id="SHO47845.1"/>
    </source>
</evidence>
<keyword evidence="9" id="KW-1133">Transmembrane helix</keyword>
<dbReference type="GO" id="GO:0000155">
    <property type="term" value="F:phosphorelay sensor kinase activity"/>
    <property type="evidence" value="ECO:0007669"/>
    <property type="project" value="InterPro"/>
</dbReference>
<name>A0A1M7Y5T3_9BACT</name>
<evidence type="ECO:0000256" key="9">
    <source>
        <dbReference type="SAM" id="Phobius"/>
    </source>
</evidence>
<keyword evidence="5" id="KW-0808">Transferase</keyword>
<evidence type="ECO:0000256" key="8">
    <source>
        <dbReference type="SAM" id="Coils"/>
    </source>
</evidence>
<dbReference type="Gene3D" id="3.30.565.10">
    <property type="entry name" value="Histidine kinase-like ATPase, C-terminal domain"/>
    <property type="match status" value="1"/>
</dbReference>
<dbReference type="GO" id="GO:0016020">
    <property type="term" value="C:membrane"/>
    <property type="evidence" value="ECO:0007669"/>
    <property type="project" value="UniProtKB-SubCell"/>
</dbReference>
<dbReference type="InterPro" id="IPR033414">
    <property type="entry name" value="Sensor_dom"/>
</dbReference>
<keyword evidence="6 13" id="KW-0418">Kinase</keyword>
<dbReference type="Pfam" id="PF00072">
    <property type="entry name" value="Response_reg"/>
    <property type="match status" value="1"/>
</dbReference>
<evidence type="ECO:0000256" key="7">
    <source>
        <dbReference type="PROSITE-ProRule" id="PRU00169"/>
    </source>
</evidence>
<dbReference type="SUPFAM" id="SSF47384">
    <property type="entry name" value="Homodimeric domain of signal transducing histidine kinase"/>
    <property type="match status" value="1"/>
</dbReference>
<comment type="subcellular location">
    <subcellularLocation>
        <location evidence="2">Membrane</location>
    </subcellularLocation>
</comment>
<evidence type="ECO:0000256" key="5">
    <source>
        <dbReference type="ARBA" id="ARBA00022679"/>
    </source>
</evidence>
<dbReference type="PRINTS" id="PR00344">
    <property type="entry name" value="BCTRLSENSOR"/>
</dbReference>
<dbReference type="Gene3D" id="3.40.50.2300">
    <property type="match status" value="1"/>
</dbReference>
<evidence type="ECO:0000256" key="4">
    <source>
        <dbReference type="ARBA" id="ARBA00022553"/>
    </source>
</evidence>
<dbReference type="Pfam" id="PF00512">
    <property type="entry name" value="HisKA"/>
    <property type="match status" value="1"/>
</dbReference>
<accession>A0A1M7Y5T3</accession>
<keyword evidence="14" id="KW-1185">Reference proteome</keyword>
<keyword evidence="9" id="KW-0472">Membrane</keyword>
<feature type="coiled-coil region" evidence="8">
    <location>
        <begin position="204"/>
        <end position="248"/>
    </location>
</feature>
<evidence type="ECO:0000313" key="14">
    <source>
        <dbReference type="Proteomes" id="UP000184603"/>
    </source>
</evidence>
<keyword evidence="9" id="KW-0812">Transmembrane</keyword>
<dbReference type="InterPro" id="IPR005467">
    <property type="entry name" value="His_kinase_dom"/>
</dbReference>
<protein>
    <recommendedName>
        <fullName evidence="3">histidine kinase</fullName>
        <ecNumber evidence="3">2.7.13.3</ecNumber>
    </recommendedName>
</protein>
<dbReference type="Proteomes" id="UP000184603">
    <property type="component" value="Unassembled WGS sequence"/>
</dbReference>
<evidence type="ECO:0000259" key="11">
    <source>
        <dbReference type="PROSITE" id="PS50110"/>
    </source>
</evidence>
<feature type="domain" description="Histidine kinase" evidence="10">
    <location>
        <begin position="257"/>
        <end position="480"/>
    </location>
</feature>
<dbReference type="SUPFAM" id="SSF52172">
    <property type="entry name" value="CheY-like"/>
    <property type="match status" value="1"/>
</dbReference>
<evidence type="ECO:0000256" key="3">
    <source>
        <dbReference type="ARBA" id="ARBA00012438"/>
    </source>
</evidence>
<dbReference type="STRING" id="1121416.SAMN02745220_01992"/>
<keyword evidence="8" id="KW-0175">Coiled coil</keyword>
<dbReference type="InterPro" id="IPR036097">
    <property type="entry name" value="HisK_dim/P_sf"/>
</dbReference>
<dbReference type="PROSITE" id="PS50110">
    <property type="entry name" value="RESPONSE_REGULATORY"/>
    <property type="match status" value="1"/>
</dbReference>
<dbReference type="InterPro" id="IPR036890">
    <property type="entry name" value="HATPase_C_sf"/>
</dbReference>
<feature type="transmembrane region" description="Helical" evidence="9">
    <location>
        <begin position="144"/>
        <end position="165"/>
    </location>
</feature>
<dbReference type="InterPro" id="IPR001789">
    <property type="entry name" value="Sig_transdc_resp-reg_receiver"/>
</dbReference>
<organism evidence="13 14">
    <name type="scientific">Desulfopila aestuarii DSM 18488</name>
    <dbReference type="NCBI Taxonomy" id="1121416"/>
    <lineage>
        <taxon>Bacteria</taxon>
        <taxon>Pseudomonadati</taxon>
        <taxon>Thermodesulfobacteriota</taxon>
        <taxon>Desulfobulbia</taxon>
        <taxon>Desulfobulbales</taxon>
        <taxon>Desulfocapsaceae</taxon>
        <taxon>Desulfopila</taxon>
    </lineage>
</organism>
<dbReference type="SUPFAM" id="SSF55874">
    <property type="entry name" value="ATPase domain of HSP90 chaperone/DNA topoisomerase II/histidine kinase"/>
    <property type="match status" value="1"/>
</dbReference>
<feature type="transmembrane region" description="Helical" evidence="9">
    <location>
        <begin position="12"/>
        <end position="33"/>
    </location>
</feature>
<reference evidence="13 14" key="1">
    <citation type="submission" date="2016-12" db="EMBL/GenBank/DDBJ databases">
        <authorList>
            <person name="Song W.-J."/>
            <person name="Kurnit D.M."/>
        </authorList>
    </citation>
    <scope>NUCLEOTIDE SEQUENCE [LARGE SCALE GENOMIC DNA]</scope>
    <source>
        <strain evidence="13 14">DSM 18488</strain>
    </source>
</reference>
<dbReference type="InterPro" id="IPR011006">
    <property type="entry name" value="CheY-like_superfamily"/>
</dbReference>
<dbReference type="PANTHER" id="PTHR43065:SF42">
    <property type="entry name" value="TWO-COMPONENT SENSOR PPRA"/>
    <property type="match status" value="1"/>
</dbReference>
<dbReference type="AlphaFoldDB" id="A0A1M7Y5T3"/>
<dbReference type="RefSeq" id="WP_073613299.1">
    <property type="nucleotide sequence ID" value="NZ_FRFE01000008.1"/>
</dbReference>
<gene>
    <name evidence="13" type="ORF">SAMN02745220_01992</name>
</gene>
<evidence type="ECO:0000256" key="2">
    <source>
        <dbReference type="ARBA" id="ARBA00004370"/>
    </source>
</evidence>
<evidence type="ECO:0000256" key="1">
    <source>
        <dbReference type="ARBA" id="ARBA00000085"/>
    </source>
</evidence>